<dbReference type="AlphaFoldDB" id="A0A845B298"/>
<evidence type="ECO:0000313" key="2">
    <source>
        <dbReference type="Proteomes" id="UP000431922"/>
    </source>
</evidence>
<dbReference type="Proteomes" id="UP000431922">
    <property type="component" value="Unassembled WGS sequence"/>
</dbReference>
<evidence type="ECO:0000313" key="1">
    <source>
        <dbReference type="EMBL" id="MXP45381.1"/>
    </source>
</evidence>
<dbReference type="EMBL" id="WTYL01000003">
    <property type="protein sequence ID" value="MXP45381.1"/>
    <property type="molecule type" value="Genomic_DNA"/>
</dbReference>
<organism evidence="1 2">
    <name type="scientific">Allopontixanthobacter sediminis</name>
    <dbReference type="NCBI Taxonomy" id="1689985"/>
    <lineage>
        <taxon>Bacteria</taxon>
        <taxon>Pseudomonadati</taxon>
        <taxon>Pseudomonadota</taxon>
        <taxon>Alphaproteobacteria</taxon>
        <taxon>Sphingomonadales</taxon>
        <taxon>Erythrobacteraceae</taxon>
        <taxon>Allopontixanthobacter</taxon>
    </lineage>
</organism>
<sequence length="140" mass="15283">MYQLLQTLHADLHEGLRETIEGLAKTGGLVSLDRADLWELLDQIPVAIMMSNDPGCEEILGNLAANALLRIPRGGNLSQSAPSQDVPGFRVYQASRLIPPEELPMQLAAATGLTVTRSECRIRFDDGHTIFLAGHTIPLR</sequence>
<dbReference type="OrthoDB" id="9760752at2"/>
<gene>
    <name evidence="1" type="ORF">GRI65_13070</name>
</gene>
<name>A0A845B298_9SPHN</name>
<dbReference type="RefSeq" id="WP_160756987.1">
    <property type="nucleotide sequence ID" value="NZ_WTYL01000003.1"/>
</dbReference>
<protein>
    <submittedName>
        <fullName evidence="1">Uncharacterized protein</fullName>
    </submittedName>
</protein>
<keyword evidence="2" id="KW-1185">Reference proteome</keyword>
<accession>A0A845B298</accession>
<reference evidence="1 2" key="1">
    <citation type="submission" date="2019-12" db="EMBL/GenBank/DDBJ databases">
        <title>Genomic-based taxomic classification of the family Erythrobacteraceae.</title>
        <authorList>
            <person name="Xu L."/>
        </authorList>
    </citation>
    <scope>NUCLEOTIDE SEQUENCE [LARGE SCALE GENOMIC DNA]</scope>
    <source>
        <strain evidence="1 2">KCTC 42453</strain>
    </source>
</reference>
<comment type="caution">
    <text evidence="1">The sequence shown here is derived from an EMBL/GenBank/DDBJ whole genome shotgun (WGS) entry which is preliminary data.</text>
</comment>
<proteinExistence type="predicted"/>